<dbReference type="GeneID" id="82155187"/>
<dbReference type="AlphaFoldDB" id="R9I6A2"/>
<sequence length="122" mass="13625">MMKTKRLIVILCCLVQVLFGTVAYAEKIPVNKNWEDTLDVRSLSSSPILMKEGNMLLIQSDKVLENLFIAITSEDGRQVYLELPNVIVDTAYVIPIDLLPAGNYCITVMQGANYVIGYFHVG</sequence>
<dbReference type="Pfam" id="PF11589">
    <property type="entry name" value="DUF3244"/>
    <property type="match status" value="1"/>
</dbReference>
<reference evidence="1 2" key="1">
    <citation type="submission" date="2013-04" db="EMBL/GenBank/DDBJ databases">
        <title>The Genome Sequence of Bacteroides massiliensis dnLKV3.</title>
        <authorList>
            <consortium name="The Broad Institute Genomics Platform"/>
            <consortium name="The Broad Institute Genome Sequencing Center for Infectious Disease"/>
            <person name="Earl A."/>
            <person name="Xavier R."/>
            <person name="Kuhn K."/>
            <person name="Stappenbeck T."/>
            <person name="Walker B."/>
            <person name="Young S."/>
            <person name="Zeng Q."/>
            <person name="Gargeya S."/>
            <person name="Fitzgerald M."/>
            <person name="Haas B."/>
            <person name="Abouelleil A."/>
            <person name="Allen A.W."/>
            <person name="Alvarado L."/>
            <person name="Arachchi H.M."/>
            <person name="Berlin A.M."/>
            <person name="Chapman S.B."/>
            <person name="Gainer-Dewar J."/>
            <person name="Goldberg J."/>
            <person name="Griggs A."/>
            <person name="Gujja S."/>
            <person name="Hansen M."/>
            <person name="Howarth C."/>
            <person name="Imamovic A."/>
            <person name="Ireland A."/>
            <person name="Larimer J."/>
            <person name="McCowan C."/>
            <person name="Murphy C."/>
            <person name="Pearson M."/>
            <person name="Poon T.W."/>
            <person name="Priest M."/>
            <person name="Roberts A."/>
            <person name="Saif S."/>
            <person name="Shea T."/>
            <person name="Sisk P."/>
            <person name="Sykes S."/>
            <person name="Wortman J."/>
            <person name="Nusbaum C."/>
            <person name="Birren B."/>
        </authorList>
    </citation>
    <scope>NUCLEOTIDE SEQUENCE [LARGE SCALE GENOMIC DNA]</scope>
    <source>
        <strain evidence="2">dnLKV3</strain>
    </source>
</reference>
<accession>R9I6A2</accession>
<dbReference type="RefSeq" id="WP_016277161.1">
    <property type="nucleotide sequence ID" value="NZ_CAONFL010000021.1"/>
</dbReference>
<dbReference type="InterPro" id="IPR021638">
    <property type="entry name" value="DUF3244"/>
</dbReference>
<keyword evidence="2" id="KW-1185">Reference proteome</keyword>
<dbReference type="Gene3D" id="2.60.40.3080">
    <property type="match status" value="1"/>
</dbReference>
<comment type="caution">
    <text evidence="1">The sequence shown here is derived from an EMBL/GenBank/DDBJ whole genome shotgun (WGS) entry which is preliminary data.</text>
</comment>
<protein>
    <recommendedName>
        <fullName evidence="3">DUF3244 domain-containing protein</fullName>
    </recommendedName>
</protein>
<gene>
    <name evidence="1" type="ORF">C802_02821</name>
</gene>
<organism evidence="1 2">
    <name type="scientific">Phocaeicola sartorii</name>
    <dbReference type="NCBI Taxonomy" id="671267"/>
    <lineage>
        <taxon>Bacteria</taxon>
        <taxon>Pseudomonadati</taxon>
        <taxon>Bacteroidota</taxon>
        <taxon>Bacteroidia</taxon>
        <taxon>Bacteroidales</taxon>
        <taxon>Bacteroidaceae</taxon>
        <taxon>Phocaeicola</taxon>
    </lineage>
</organism>
<name>R9I6A2_9BACT</name>
<dbReference type="PATRIC" id="fig|1235788.3.peg.2893"/>
<evidence type="ECO:0008006" key="3">
    <source>
        <dbReference type="Google" id="ProtNLM"/>
    </source>
</evidence>
<proteinExistence type="predicted"/>
<dbReference type="HOGENOM" id="CLU_2217847_0_0_10"/>
<dbReference type="EMBL" id="ASSP01000017">
    <property type="protein sequence ID" value="EOS11709.1"/>
    <property type="molecule type" value="Genomic_DNA"/>
</dbReference>
<evidence type="ECO:0000313" key="2">
    <source>
        <dbReference type="Proteomes" id="UP000014200"/>
    </source>
</evidence>
<evidence type="ECO:0000313" key="1">
    <source>
        <dbReference type="EMBL" id="EOS11709.1"/>
    </source>
</evidence>
<dbReference type="STRING" id="1235788.C802_02821"/>
<dbReference type="Proteomes" id="UP000014200">
    <property type="component" value="Unassembled WGS sequence"/>
</dbReference>